<dbReference type="InterPro" id="IPR016181">
    <property type="entry name" value="Acyl_CoA_acyltransferase"/>
</dbReference>
<proteinExistence type="predicted"/>
<feature type="domain" description="N-acetyltransferase" evidence="1">
    <location>
        <begin position="8"/>
        <end position="173"/>
    </location>
</feature>
<gene>
    <name evidence="2" type="ORF">M5X16_24620</name>
    <name evidence="3" type="ORF">PC41400_27175</name>
</gene>
<dbReference type="Pfam" id="PF13302">
    <property type="entry name" value="Acetyltransf_3"/>
    <property type="match status" value="1"/>
</dbReference>
<dbReference type="EMBL" id="CP026520">
    <property type="protein sequence ID" value="QAV21158.1"/>
    <property type="molecule type" value="Genomic_DNA"/>
</dbReference>
<protein>
    <submittedName>
        <fullName evidence="2 3">N-acetyltransferase</fullName>
    </submittedName>
</protein>
<reference evidence="3 4" key="1">
    <citation type="submission" date="2018-01" db="EMBL/GenBank/DDBJ databases">
        <title>The whole genome sequencing and assembly of Paenibacillus chitinolyticus KCCM 41400 strain.</title>
        <authorList>
            <person name="Kim J.-Y."/>
            <person name="Park M.-K."/>
            <person name="Lee Y.-J."/>
            <person name="Yi H."/>
            <person name="Bahn Y.-S."/>
            <person name="Kim J.F."/>
            <person name="Lee D.-W."/>
        </authorList>
    </citation>
    <scope>NUCLEOTIDE SEQUENCE [LARGE SCALE GENOMIC DNA]</scope>
    <source>
        <strain evidence="3 4">KCCM 41400</strain>
    </source>
</reference>
<evidence type="ECO:0000259" key="1">
    <source>
        <dbReference type="PROSITE" id="PS51186"/>
    </source>
</evidence>
<dbReference type="Proteomes" id="UP000288943">
    <property type="component" value="Chromosome"/>
</dbReference>
<dbReference type="KEGG" id="pchi:PC41400_27175"/>
<dbReference type="InterPro" id="IPR000182">
    <property type="entry name" value="GNAT_dom"/>
</dbReference>
<organism evidence="3 4">
    <name type="scientific">Paenibacillus chitinolyticus</name>
    <dbReference type="NCBI Taxonomy" id="79263"/>
    <lineage>
        <taxon>Bacteria</taxon>
        <taxon>Bacillati</taxon>
        <taxon>Bacillota</taxon>
        <taxon>Bacilli</taxon>
        <taxon>Bacillales</taxon>
        <taxon>Paenibacillaceae</taxon>
        <taxon>Paenibacillus</taxon>
    </lineage>
</organism>
<dbReference type="GO" id="GO:0016747">
    <property type="term" value="F:acyltransferase activity, transferring groups other than amino-acyl groups"/>
    <property type="evidence" value="ECO:0007669"/>
    <property type="project" value="InterPro"/>
</dbReference>
<name>A0A410X3F3_9BACL</name>
<accession>A0A410X3F3</accession>
<dbReference type="Gene3D" id="3.40.630.30">
    <property type="match status" value="1"/>
</dbReference>
<dbReference type="PROSITE" id="PS51186">
    <property type="entry name" value="GNAT"/>
    <property type="match status" value="1"/>
</dbReference>
<reference evidence="2 5" key="2">
    <citation type="submission" date="2022-05" db="EMBL/GenBank/DDBJ databases">
        <title>Genome Sequencing of Bee-Associated Microbes.</title>
        <authorList>
            <person name="Dunlap C."/>
        </authorList>
    </citation>
    <scope>NUCLEOTIDE SEQUENCE [LARGE SCALE GENOMIC DNA]</scope>
    <source>
        <strain evidence="2 5">NRRL B-23120</strain>
    </source>
</reference>
<evidence type="ECO:0000313" key="4">
    <source>
        <dbReference type="Proteomes" id="UP000288943"/>
    </source>
</evidence>
<dbReference type="EMBL" id="JAMDMJ010000037">
    <property type="protein sequence ID" value="MCY9598947.1"/>
    <property type="molecule type" value="Genomic_DNA"/>
</dbReference>
<evidence type="ECO:0000313" key="5">
    <source>
        <dbReference type="Proteomes" id="UP001527202"/>
    </source>
</evidence>
<dbReference type="PANTHER" id="PTHR43415">
    <property type="entry name" value="SPERMIDINE N(1)-ACETYLTRANSFERASE"/>
    <property type="match status" value="1"/>
</dbReference>
<dbReference type="SUPFAM" id="SSF55729">
    <property type="entry name" value="Acyl-CoA N-acyltransferases (Nat)"/>
    <property type="match status" value="1"/>
</dbReference>
<dbReference type="GeneID" id="95378477"/>
<keyword evidence="5" id="KW-1185">Reference proteome</keyword>
<keyword evidence="3" id="KW-0808">Transferase</keyword>
<dbReference type="RefSeq" id="WP_042234776.1">
    <property type="nucleotide sequence ID" value="NZ_CP026520.1"/>
</dbReference>
<sequence>MLFESSRVSFRKTTEEDAAVYHTWRNDMEVMRTTNPSLDLFTYAETRQFVEQVILGSGTSKSYMILDKLSERPIGITSLIQLDFKNRSAECILDIGEKEFWGKGYGNESLRLLLNYAFHELNLHRVSLRVFAFNDKAVALYEKIGFKREGISRQALFREGQWHDLLHMGILQEEYKAG</sequence>
<dbReference type="AlphaFoldDB" id="A0A410X3F3"/>
<dbReference type="OrthoDB" id="9795206at2"/>
<evidence type="ECO:0000313" key="2">
    <source>
        <dbReference type="EMBL" id="MCY9598947.1"/>
    </source>
</evidence>
<evidence type="ECO:0000313" key="3">
    <source>
        <dbReference type="EMBL" id="QAV21158.1"/>
    </source>
</evidence>
<dbReference type="Proteomes" id="UP001527202">
    <property type="component" value="Unassembled WGS sequence"/>
</dbReference>
<dbReference type="PANTHER" id="PTHR43415:SF3">
    <property type="entry name" value="GNAT-FAMILY ACETYLTRANSFERASE"/>
    <property type="match status" value="1"/>
</dbReference>